<feature type="compositionally biased region" description="Low complexity" evidence="1">
    <location>
        <begin position="82"/>
        <end position="94"/>
    </location>
</feature>
<feature type="region of interest" description="Disordered" evidence="1">
    <location>
        <begin position="165"/>
        <end position="184"/>
    </location>
</feature>
<dbReference type="Proteomes" id="UP000827549">
    <property type="component" value="Chromosome 1"/>
</dbReference>
<feature type="region of interest" description="Disordered" evidence="1">
    <location>
        <begin position="56"/>
        <end position="124"/>
    </location>
</feature>
<proteinExistence type="predicted"/>
<feature type="compositionally biased region" description="Low complexity" evidence="1">
    <location>
        <begin position="66"/>
        <end position="75"/>
    </location>
</feature>
<feature type="compositionally biased region" description="Polar residues" evidence="1">
    <location>
        <begin position="1"/>
        <end position="21"/>
    </location>
</feature>
<evidence type="ECO:0000256" key="1">
    <source>
        <dbReference type="SAM" id="MobiDB-lite"/>
    </source>
</evidence>
<keyword evidence="3" id="KW-1185">Reference proteome</keyword>
<accession>A0AAF1BG25</accession>
<sequence>MAANATGSAAESSNKARSTPLTRGPSADDLRRAGIRTSVLGLIGRLPAVVRRPLRVFESSPPPQPSDGSSSRQRLSPPPSPRSSSPLSASSSALGKHKADSVRRAAPPPEPRRKRHKRKPITPSAISYDMYPHIVEAILKHADVASLIASRGTCHALQALADQRLQRSAESDPRHGTPPDRRLSWVHGTHRHTRLPRYTAIGWVYVHGPATAPAANAEKIKLVVPPGTHRLVVYIAFTVSSASVKGDEAKELHSAIDNILSIKWAERPGDRPRFVGFIFVPDYLRPASTPPPRSTVSRDYNPFRTEGYQVLMPGMLGDLAHKFNRLHLVPNQGAVRFIGLELLTPTLIQSNIKWPQLHGEQLSLAVIQATRETFKRYLVTDEWTVVQVRAWASRLMAETRKF</sequence>
<name>A0AAF1BG25_9TREE</name>
<dbReference type="EMBL" id="CP086714">
    <property type="protein sequence ID" value="WOO78057.1"/>
    <property type="molecule type" value="Genomic_DNA"/>
</dbReference>
<organism evidence="2 3">
    <name type="scientific">Vanrija pseudolonga</name>
    <dbReference type="NCBI Taxonomy" id="143232"/>
    <lineage>
        <taxon>Eukaryota</taxon>
        <taxon>Fungi</taxon>
        <taxon>Dikarya</taxon>
        <taxon>Basidiomycota</taxon>
        <taxon>Agaricomycotina</taxon>
        <taxon>Tremellomycetes</taxon>
        <taxon>Trichosporonales</taxon>
        <taxon>Trichosporonaceae</taxon>
        <taxon>Vanrija</taxon>
    </lineage>
</organism>
<feature type="compositionally biased region" description="Basic and acidic residues" evidence="1">
    <location>
        <begin position="165"/>
        <end position="183"/>
    </location>
</feature>
<reference evidence="2" key="1">
    <citation type="submission" date="2023-10" db="EMBL/GenBank/DDBJ databases">
        <authorList>
            <person name="Noh H."/>
        </authorList>
    </citation>
    <scope>NUCLEOTIDE SEQUENCE</scope>
    <source>
        <strain evidence="2">DUCC4014</strain>
    </source>
</reference>
<evidence type="ECO:0000313" key="2">
    <source>
        <dbReference type="EMBL" id="WOO78057.1"/>
    </source>
</evidence>
<protein>
    <submittedName>
        <fullName evidence="2">Uncharacterized protein</fullName>
    </submittedName>
</protein>
<gene>
    <name evidence="2" type="ORF">LOC62_01G001610</name>
</gene>
<evidence type="ECO:0000313" key="3">
    <source>
        <dbReference type="Proteomes" id="UP000827549"/>
    </source>
</evidence>
<dbReference type="AlphaFoldDB" id="A0AAF1BG25"/>
<feature type="region of interest" description="Disordered" evidence="1">
    <location>
        <begin position="1"/>
        <end position="33"/>
    </location>
</feature>
<dbReference type="GeneID" id="87804865"/>
<dbReference type="RefSeq" id="XP_062624089.1">
    <property type="nucleotide sequence ID" value="XM_062768105.1"/>
</dbReference>